<evidence type="ECO:0000256" key="7">
    <source>
        <dbReference type="PROSITE-ProRule" id="PRU00169"/>
    </source>
</evidence>
<dbReference type="InterPro" id="IPR036890">
    <property type="entry name" value="HATPase_C_sf"/>
</dbReference>
<dbReference type="InterPro" id="IPR015943">
    <property type="entry name" value="WD40/YVTN_repeat-like_dom_sf"/>
</dbReference>
<evidence type="ECO:0000256" key="2">
    <source>
        <dbReference type="ARBA" id="ARBA00012438"/>
    </source>
</evidence>
<dbReference type="InterPro" id="IPR001789">
    <property type="entry name" value="Sig_transdc_resp-reg_receiver"/>
</dbReference>
<evidence type="ECO:0000313" key="12">
    <source>
        <dbReference type="Proteomes" id="UP000708576"/>
    </source>
</evidence>
<dbReference type="CDD" id="cd00075">
    <property type="entry name" value="HATPase"/>
    <property type="match status" value="1"/>
</dbReference>
<evidence type="ECO:0000256" key="3">
    <source>
        <dbReference type="ARBA" id="ARBA00022553"/>
    </source>
</evidence>
<dbReference type="InterPro" id="IPR004358">
    <property type="entry name" value="Sig_transdc_His_kin-like_C"/>
</dbReference>
<sequence length="1306" mass="147888">MQQLFSEKGLPGSIVSCLYEDSFGYIWFGIEASGLYRYDGVNILHFAHQNSSNRSLTNNFVNVITEDKEGKLWVGTTGGLDLFDSTREVVQHFLTEDNEKINALIENYDGEMLVGTNTGLYSMNISDEVPNKIYLPGNEGVRVRCLKVNDKQVLIGTSDGLFIYSDEKIRQVSSTSHLDIISIDIRSEFIVLGSSKGVFLAELETGTIHQIQFNQHDLYNHGKVGIRKLFIDSQGKWWVATMQYGLICVDEKDLNHQYEFANTISVNGLQTGTITDMMEDRYHNVWVASKYDGLFIYDQRLQLFEGVSINHPDKDLFVMSVCEDDNNTLWLGTRTEGLFKITMDNKYPQPVHPDNVAEEQARRIQALFFDTQKRLWLGSETGVLITDTNLNNSEFHPIRSVWNIQADASGKIWVATSKGLFVYDEDLKQLVRFQSINHTDFFNSDIQTGLIRTTQDGSLWFGTLFNGLYRYLPMKDSLVHYTTNSDLPLSDNSIRAFYEDEKNRIWIGTRSQGLNCLDMNSDTVTYFMKQGGLASNAVYNILPDENDNIWLGTDMGLVKFNMVDYAVENYNREYGLPTSVFEPRSSLKLKNGQLAFGYYDGLVCFSPDKITKITNTSPLIVTSVLANGEEIEQNITGNNTIVLNYNQNQLSFKFALLDYAIASRNKYRYKLLGFDGDWQGPTEYTIAKYTNLSPGQYQFIIEATNYQNDWSELPVVIDVIINKPYYATVWAYLLYTLFIGTVGFISIRIIGTQLKLKRQVKQAKDELQQTIDLETAKIQFFTNVVHEFQTPLTLILAPLEKLLAKISQSPETIKYSEIIKKQMRHLEHLIGELLLYRKIQSSTGEYKPQYGNIADTVLITIQDFQELVESKSIALTYTSKLNQCEILFDEDKITKVLNNLLMNSIKYSHEGGAIHLLIQEVDTDELDENVISSTFAKRNLSDRYISISITDDGSGMSEEEVQKVFSRFYQSNGKGFGAGVGLSLAKALVELHDGFIMCESTLGKGSTFRVYLPMIIPALNSLKPKSIVGHPISTEKTHENTFNSEEADFNNSNKLSVLIIDDNEDLLFFLSENLSNKYSIQTASNGEQGLELATQYIPDLIITDVAMPLMNGFQLCSLLKQKPATCHIPIIILTKESDHDSKISGMKHGADEYIPKPFSIEYLEIRIGGLLKLRKNIQQSLLSGVLPAHSQGLSSYDQEFLQRLKSSMTLNLSEPDYGVEQLAKDVGFSRTQLHRKIKAILNQTPSEYIYGLRLTEAIRLLQEKGLTVSETAYRTGFKSPASFSTVFKNKYGYAPSQVKSDFVVKK</sequence>
<dbReference type="EMBL" id="JAGUCO010000003">
    <property type="protein sequence ID" value="MBS2097814.1"/>
    <property type="molecule type" value="Genomic_DNA"/>
</dbReference>
<dbReference type="Pfam" id="PF02518">
    <property type="entry name" value="HATPase_c"/>
    <property type="match status" value="1"/>
</dbReference>
<keyword evidence="6" id="KW-0804">Transcription</keyword>
<dbReference type="InterPro" id="IPR003594">
    <property type="entry name" value="HATPase_dom"/>
</dbReference>
<dbReference type="InterPro" id="IPR003661">
    <property type="entry name" value="HisK_dim/P_dom"/>
</dbReference>
<dbReference type="InterPro" id="IPR018060">
    <property type="entry name" value="HTH_AraC"/>
</dbReference>
<reference evidence="11 12" key="1">
    <citation type="journal article" date="2015" name="Int. J. Syst. Evol. Microbiol.">
        <title>Carboxylicivirga linearis sp. nov., isolated from a sea cucumber culture pond.</title>
        <authorList>
            <person name="Wang F.Q."/>
            <person name="Zhou Y.X."/>
            <person name="Lin X.Z."/>
            <person name="Chen G.J."/>
            <person name="Du Z.J."/>
        </authorList>
    </citation>
    <scope>NUCLEOTIDE SEQUENCE [LARGE SCALE GENOMIC DNA]</scope>
    <source>
        <strain evidence="11 12">FB218</strain>
    </source>
</reference>
<dbReference type="PANTHER" id="PTHR43547:SF2">
    <property type="entry name" value="HYBRID SIGNAL TRANSDUCTION HISTIDINE KINASE C"/>
    <property type="match status" value="1"/>
</dbReference>
<dbReference type="Pfam" id="PF12833">
    <property type="entry name" value="HTH_18"/>
    <property type="match status" value="1"/>
</dbReference>
<dbReference type="Gene3D" id="2.60.40.10">
    <property type="entry name" value="Immunoglobulins"/>
    <property type="match status" value="1"/>
</dbReference>
<dbReference type="PROSITE" id="PS50110">
    <property type="entry name" value="RESPONSE_REGULATORY"/>
    <property type="match status" value="1"/>
</dbReference>
<proteinExistence type="predicted"/>
<dbReference type="SMART" id="SM00388">
    <property type="entry name" value="HisKA"/>
    <property type="match status" value="1"/>
</dbReference>
<keyword evidence="5" id="KW-0238">DNA-binding</keyword>
<evidence type="ECO:0000259" key="10">
    <source>
        <dbReference type="PROSITE" id="PS50110"/>
    </source>
</evidence>
<dbReference type="SUPFAM" id="SSF47384">
    <property type="entry name" value="Homodimeric domain of signal transducing histidine kinase"/>
    <property type="match status" value="1"/>
</dbReference>
<evidence type="ECO:0000256" key="6">
    <source>
        <dbReference type="ARBA" id="ARBA00023163"/>
    </source>
</evidence>
<dbReference type="SMART" id="SM00342">
    <property type="entry name" value="HTH_ARAC"/>
    <property type="match status" value="1"/>
</dbReference>
<comment type="caution">
    <text evidence="11">The sequence shown here is derived from an EMBL/GenBank/DDBJ whole genome shotgun (WGS) entry which is preliminary data.</text>
</comment>
<dbReference type="InterPro" id="IPR013783">
    <property type="entry name" value="Ig-like_fold"/>
</dbReference>
<dbReference type="PROSITE" id="PS00041">
    <property type="entry name" value="HTH_ARAC_FAMILY_1"/>
    <property type="match status" value="1"/>
</dbReference>
<evidence type="ECO:0000256" key="1">
    <source>
        <dbReference type="ARBA" id="ARBA00000085"/>
    </source>
</evidence>
<dbReference type="PRINTS" id="PR00344">
    <property type="entry name" value="BCTRLSENSOR"/>
</dbReference>
<keyword evidence="12" id="KW-1185">Reference proteome</keyword>
<dbReference type="Pfam" id="PF07494">
    <property type="entry name" value="Reg_prop"/>
    <property type="match status" value="4"/>
</dbReference>
<dbReference type="InterPro" id="IPR011006">
    <property type="entry name" value="CheY-like_superfamily"/>
</dbReference>
<dbReference type="EC" id="2.7.13.3" evidence="2"/>
<dbReference type="InterPro" id="IPR036097">
    <property type="entry name" value="HisK_dim/P_sf"/>
</dbReference>
<gene>
    <name evidence="11" type="ORF">KEM10_05945</name>
</gene>
<dbReference type="Pfam" id="PF00512">
    <property type="entry name" value="HisKA"/>
    <property type="match status" value="1"/>
</dbReference>
<dbReference type="Proteomes" id="UP000708576">
    <property type="component" value="Unassembled WGS sequence"/>
</dbReference>
<keyword evidence="3 7" id="KW-0597">Phosphoprotein</keyword>
<dbReference type="InterPro" id="IPR005467">
    <property type="entry name" value="His_kinase_dom"/>
</dbReference>
<evidence type="ECO:0000259" key="8">
    <source>
        <dbReference type="PROSITE" id="PS01124"/>
    </source>
</evidence>
<evidence type="ECO:0000256" key="5">
    <source>
        <dbReference type="ARBA" id="ARBA00023125"/>
    </source>
</evidence>
<name>A0ABS5JSB8_9BACT</name>
<comment type="catalytic activity">
    <reaction evidence="1">
        <text>ATP + protein L-histidine = ADP + protein N-phospho-L-histidine.</text>
        <dbReference type="EC" id="2.7.13.3"/>
    </reaction>
</comment>
<dbReference type="SMART" id="SM00448">
    <property type="entry name" value="REC"/>
    <property type="match status" value="1"/>
</dbReference>
<organism evidence="11 12">
    <name type="scientific">Carboxylicivirga linearis</name>
    <dbReference type="NCBI Taxonomy" id="1628157"/>
    <lineage>
        <taxon>Bacteria</taxon>
        <taxon>Pseudomonadati</taxon>
        <taxon>Bacteroidota</taxon>
        <taxon>Bacteroidia</taxon>
        <taxon>Marinilabiliales</taxon>
        <taxon>Marinilabiliaceae</taxon>
        <taxon>Carboxylicivirga</taxon>
    </lineage>
</organism>
<feature type="domain" description="Response regulatory" evidence="10">
    <location>
        <begin position="1056"/>
        <end position="1171"/>
    </location>
</feature>
<keyword evidence="4" id="KW-0805">Transcription regulation</keyword>
<dbReference type="CDD" id="cd00082">
    <property type="entry name" value="HisKA"/>
    <property type="match status" value="1"/>
</dbReference>
<dbReference type="Gene3D" id="3.30.565.10">
    <property type="entry name" value="Histidine kinase-like ATPase, C-terminal domain"/>
    <property type="match status" value="1"/>
</dbReference>
<dbReference type="InterPro" id="IPR018062">
    <property type="entry name" value="HTH_AraC-typ_CS"/>
</dbReference>
<dbReference type="Gene3D" id="3.40.50.2300">
    <property type="match status" value="1"/>
</dbReference>
<dbReference type="InterPro" id="IPR011110">
    <property type="entry name" value="Reg_prop"/>
</dbReference>
<dbReference type="Pfam" id="PF07495">
    <property type="entry name" value="Y_Y_Y"/>
    <property type="match status" value="1"/>
</dbReference>
<dbReference type="SUPFAM" id="SSF46689">
    <property type="entry name" value="Homeodomain-like"/>
    <property type="match status" value="1"/>
</dbReference>
<accession>A0ABS5JSB8</accession>
<dbReference type="PROSITE" id="PS50109">
    <property type="entry name" value="HIS_KIN"/>
    <property type="match status" value="1"/>
</dbReference>
<dbReference type="PROSITE" id="PS01124">
    <property type="entry name" value="HTH_ARAC_FAMILY_2"/>
    <property type="match status" value="1"/>
</dbReference>
<dbReference type="PANTHER" id="PTHR43547">
    <property type="entry name" value="TWO-COMPONENT HISTIDINE KINASE"/>
    <property type="match status" value="1"/>
</dbReference>
<dbReference type="Gene3D" id="1.10.10.60">
    <property type="entry name" value="Homeodomain-like"/>
    <property type="match status" value="1"/>
</dbReference>
<dbReference type="InterPro" id="IPR009057">
    <property type="entry name" value="Homeodomain-like_sf"/>
</dbReference>
<feature type="modified residue" description="4-aspartylphosphate" evidence="7">
    <location>
        <position position="1104"/>
    </location>
</feature>
<dbReference type="Pfam" id="PF00072">
    <property type="entry name" value="Response_reg"/>
    <property type="match status" value="1"/>
</dbReference>
<feature type="domain" description="HTH araC/xylS-type" evidence="8">
    <location>
        <begin position="1202"/>
        <end position="1301"/>
    </location>
</feature>
<evidence type="ECO:0000259" key="9">
    <source>
        <dbReference type="PROSITE" id="PS50109"/>
    </source>
</evidence>
<dbReference type="RefSeq" id="WP_212214703.1">
    <property type="nucleotide sequence ID" value="NZ_JAGUCO010000003.1"/>
</dbReference>
<dbReference type="SUPFAM" id="SSF63829">
    <property type="entry name" value="Calcium-dependent phosphotriesterase"/>
    <property type="match status" value="2"/>
</dbReference>
<dbReference type="Gene3D" id="2.130.10.10">
    <property type="entry name" value="YVTN repeat-like/Quinoprotein amine dehydrogenase"/>
    <property type="match status" value="2"/>
</dbReference>
<evidence type="ECO:0000256" key="4">
    <source>
        <dbReference type="ARBA" id="ARBA00023015"/>
    </source>
</evidence>
<dbReference type="Gene3D" id="1.10.287.130">
    <property type="match status" value="1"/>
</dbReference>
<dbReference type="SMART" id="SM00387">
    <property type="entry name" value="HATPase_c"/>
    <property type="match status" value="1"/>
</dbReference>
<evidence type="ECO:0000313" key="11">
    <source>
        <dbReference type="EMBL" id="MBS2097814.1"/>
    </source>
</evidence>
<dbReference type="SUPFAM" id="SSF55874">
    <property type="entry name" value="ATPase domain of HSP90 chaperone/DNA topoisomerase II/histidine kinase"/>
    <property type="match status" value="1"/>
</dbReference>
<feature type="domain" description="Histidine kinase" evidence="9">
    <location>
        <begin position="783"/>
        <end position="1016"/>
    </location>
</feature>
<dbReference type="SUPFAM" id="SSF52172">
    <property type="entry name" value="CheY-like"/>
    <property type="match status" value="1"/>
</dbReference>
<dbReference type="InterPro" id="IPR011123">
    <property type="entry name" value="Y_Y_Y"/>
</dbReference>
<protein>
    <recommendedName>
        <fullName evidence="2">histidine kinase</fullName>
        <ecNumber evidence="2">2.7.13.3</ecNumber>
    </recommendedName>
</protein>